<gene>
    <name evidence="1" type="ORF">P175DRAFT_0536160</name>
</gene>
<dbReference type="RefSeq" id="XP_040748730.1">
    <property type="nucleotide sequence ID" value="XM_040900291.1"/>
</dbReference>
<comment type="caution">
    <text evidence="1">The sequence shown here is derived from an EMBL/GenBank/DDBJ whole genome shotgun (WGS) entry which is preliminary data.</text>
</comment>
<evidence type="ECO:0000313" key="2">
    <source>
        <dbReference type="Proteomes" id="UP000244073"/>
    </source>
</evidence>
<protein>
    <submittedName>
        <fullName evidence="1">Uncharacterized protein</fullName>
    </submittedName>
</protein>
<dbReference type="EMBL" id="MSFN02000011">
    <property type="protein sequence ID" value="PTU17338.1"/>
    <property type="molecule type" value="Genomic_DNA"/>
</dbReference>
<proteinExistence type="predicted"/>
<dbReference type="GeneID" id="63817173"/>
<dbReference type="Proteomes" id="UP000244073">
    <property type="component" value="Unassembled WGS sequence"/>
</dbReference>
<name>A0A2T5LM25_9EURO</name>
<dbReference type="OrthoDB" id="4391642at2759"/>
<organism evidence="1 2">
    <name type="scientific">Aspergillus ochraceoroseus IBT 24754</name>
    <dbReference type="NCBI Taxonomy" id="1392256"/>
    <lineage>
        <taxon>Eukaryota</taxon>
        <taxon>Fungi</taxon>
        <taxon>Dikarya</taxon>
        <taxon>Ascomycota</taxon>
        <taxon>Pezizomycotina</taxon>
        <taxon>Eurotiomycetes</taxon>
        <taxon>Eurotiomycetidae</taxon>
        <taxon>Eurotiales</taxon>
        <taxon>Aspergillaceae</taxon>
        <taxon>Aspergillus</taxon>
        <taxon>Aspergillus subgen. Nidulantes</taxon>
    </lineage>
</organism>
<evidence type="ECO:0000313" key="1">
    <source>
        <dbReference type="EMBL" id="PTU17338.1"/>
    </source>
</evidence>
<sequence>MCHGISWYHALCLHPNPTSSIRIACKTALKSGYYCSALESWVLPLVGICPWCMAKTAYIENAQPESQPHDSAPVVADFEDDYTSIEHDESYLSENNSENSIDDMELFDRITF</sequence>
<dbReference type="VEuPathDB" id="FungiDB:P175DRAFT_0536160"/>
<reference evidence="1 2" key="1">
    <citation type="journal article" date="2018" name="Proc. Natl. Acad. Sci. U.S.A.">
        <title>Linking secondary metabolites to gene clusters through genome sequencing of six diverse Aspergillus species.</title>
        <authorList>
            <person name="Kaerboelling I."/>
            <person name="Vesth T.C."/>
            <person name="Frisvad J.C."/>
            <person name="Nybo J.L."/>
            <person name="Theobald S."/>
            <person name="Kuo A."/>
            <person name="Bowyer P."/>
            <person name="Matsuda Y."/>
            <person name="Mondo S."/>
            <person name="Lyhne E.K."/>
            <person name="Kogle M.E."/>
            <person name="Clum A."/>
            <person name="Lipzen A."/>
            <person name="Salamov A."/>
            <person name="Ngan C.Y."/>
            <person name="Daum C."/>
            <person name="Chiniquy J."/>
            <person name="Barry K."/>
            <person name="LaButti K."/>
            <person name="Haridas S."/>
            <person name="Simmons B.A."/>
            <person name="Magnuson J.K."/>
            <person name="Mortensen U.H."/>
            <person name="Larsen T.O."/>
            <person name="Grigoriev I.V."/>
            <person name="Baker S.E."/>
            <person name="Andersen M.R."/>
        </authorList>
    </citation>
    <scope>NUCLEOTIDE SEQUENCE [LARGE SCALE GENOMIC DNA]</scope>
    <source>
        <strain evidence="1 2">IBT 24754</strain>
    </source>
</reference>
<dbReference type="AlphaFoldDB" id="A0A2T5LM25"/>
<accession>A0A2T5LM25</accession>